<organism evidence="1 2">
    <name type="scientific">Trichostrongylus colubriformis</name>
    <name type="common">Black scour worm</name>
    <dbReference type="NCBI Taxonomy" id="6319"/>
    <lineage>
        <taxon>Eukaryota</taxon>
        <taxon>Metazoa</taxon>
        <taxon>Ecdysozoa</taxon>
        <taxon>Nematoda</taxon>
        <taxon>Chromadorea</taxon>
        <taxon>Rhabditida</taxon>
        <taxon>Rhabditina</taxon>
        <taxon>Rhabditomorpha</taxon>
        <taxon>Strongyloidea</taxon>
        <taxon>Trichostrongylidae</taxon>
        <taxon>Trichostrongylus</taxon>
    </lineage>
</organism>
<reference evidence="1 2" key="1">
    <citation type="submission" date="2019-10" db="EMBL/GenBank/DDBJ databases">
        <title>Assembly and Annotation for the nematode Trichostrongylus colubriformis.</title>
        <authorList>
            <person name="Martin J."/>
        </authorList>
    </citation>
    <scope>NUCLEOTIDE SEQUENCE [LARGE SCALE GENOMIC DNA]</scope>
    <source>
        <strain evidence="1">G859</strain>
        <tissue evidence="1">Whole worm</tissue>
    </source>
</reference>
<gene>
    <name evidence="1" type="ORF">GCK32_002255</name>
</gene>
<evidence type="ECO:0000313" key="1">
    <source>
        <dbReference type="EMBL" id="KAK5985000.1"/>
    </source>
</evidence>
<evidence type="ECO:0000313" key="2">
    <source>
        <dbReference type="Proteomes" id="UP001331761"/>
    </source>
</evidence>
<sequence>MQAVPRLQRSSSKQRYTALKISEQIRFRNVPARCGTERVLLCAWPTRRSGAPR</sequence>
<dbReference type="AlphaFoldDB" id="A0AAN8G718"/>
<dbReference type="EMBL" id="WIXE01002243">
    <property type="protein sequence ID" value="KAK5985000.1"/>
    <property type="molecule type" value="Genomic_DNA"/>
</dbReference>
<protein>
    <submittedName>
        <fullName evidence="1">Uncharacterized protein</fullName>
    </submittedName>
</protein>
<name>A0AAN8G718_TRICO</name>
<comment type="caution">
    <text evidence="1">The sequence shown here is derived from an EMBL/GenBank/DDBJ whole genome shotgun (WGS) entry which is preliminary data.</text>
</comment>
<dbReference type="Proteomes" id="UP001331761">
    <property type="component" value="Unassembled WGS sequence"/>
</dbReference>
<keyword evidence="2" id="KW-1185">Reference proteome</keyword>
<accession>A0AAN8G718</accession>
<proteinExistence type="predicted"/>